<keyword evidence="6" id="KW-1185">Reference proteome</keyword>
<comment type="caution">
    <text evidence="5">The sequence shown here is derived from an EMBL/GenBank/DDBJ whole genome shotgun (WGS) entry which is preliminary data.</text>
</comment>
<dbReference type="InterPro" id="IPR027417">
    <property type="entry name" value="P-loop_NTPase"/>
</dbReference>
<evidence type="ECO:0000256" key="2">
    <source>
        <dbReference type="ARBA" id="ARBA00022741"/>
    </source>
</evidence>
<dbReference type="PANTHER" id="PTHR45772:SF7">
    <property type="entry name" value="AMINO ACID ABC TRANSPORTER ATP-BINDING PROTEIN"/>
    <property type="match status" value="1"/>
</dbReference>
<evidence type="ECO:0000259" key="4">
    <source>
        <dbReference type="PROSITE" id="PS50893"/>
    </source>
</evidence>
<protein>
    <submittedName>
        <fullName evidence="5">ABC transporter ATP-binding protein</fullName>
    </submittedName>
</protein>
<dbReference type="Pfam" id="PF12399">
    <property type="entry name" value="BCA_ABC_TP_C"/>
    <property type="match status" value="1"/>
</dbReference>
<dbReference type="GO" id="GO:0015192">
    <property type="term" value="F:L-phenylalanine transmembrane transporter activity"/>
    <property type="evidence" value="ECO:0007669"/>
    <property type="project" value="TreeGrafter"/>
</dbReference>
<dbReference type="AlphaFoldDB" id="A0A5C8P9A2"/>
<dbReference type="GO" id="GO:0005304">
    <property type="term" value="F:L-valine transmembrane transporter activity"/>
    <property type="evidence" value="ECO:0007669"/>
    <property type="project" value="TreeGrafter"/>
</dbReference>
<dbReference type="InterPro" id="IPR003439">
    <property type="entry name" value="ABC_transporter-like_ATP-bd"/>
</dbReference>
<dbReference type="EMBL" id="VDUZ01000069">
    <property type="protein sequence ID" value="TXL69918.1"/>
    <property type="molecule type" value="Genomic_DNA"/>
</dbReference>
<dbReference type="OrthoDB" id="9779872at2"/>
<dbReference type="SMART" id="SM00382">
    <property type="entry name" value="AAA"/>
    <property type="match status" value="1"/>
</dbReference>
<dbReference type="Gene3D" id="3.40.50.300">
    <property type="entry name" value="P-loop containing nucleotide triphosphate hydrolases"/>
    <property type="match status" value="1"/>
</dbReference>
<dbReference type="CDD" id="cd03219">
    <property type="entry name" value="ABC_Mj1267_LivG_branched"/>
    <property type="match status" value="1"/>
</dbReference>
<dbReference type="InterPro" id="IPR003593">
    <property type="entry name" value="AAA+_ATPase"/>
</dbReference>
<dbReference type="PANTHER" id="PTHR45772">
    <property type="entry name" value="CONSERVED COMPONENT OF ABC TRANSPORTER FOR NATURAL AMINO ACIDS-RELATED"/>
    <property type="match status" value="1"/>
</dbReference>
<dbReference type="SUPFAM" id="SSF52540">
    <property type="entry name" value="P-loop containing nucleoside triphosphate hydrolases"/>
    <property type="match status" value="1"/>
</dbReference>
<dbReference type="GO" id="GO:0015808">
    <property type="term" value="P:L-alanine transport"/>
    <property type="evidence" value="ECO:0007669"/>
    <property type="project" value="TreeGrafter"/>
</dbReference>
<gene>
    <name evidence="5" type="ORF">FHP25_37030</name>
</gene>
<sequence length="240" mass="25483">MTTPLLDVMGLSRRFGELAAVDDVSFTAEAGRIVSLIGPNGAGKSTIFNLLTGYLPLSRGSVSFRGRRIDGMNTCRIAELGIARAFQIARPFRGLSVRDNVKVGALFGNRDNRGLGVVDEALALAGLTELADRPAAELTIGQLRKLELGRAFAARPHLLLADEPLAGLVPAESEEILASLKALAARGAGVLLVEHDMPAVMKVSDRVVVLEAGRLIAAGRPEEVNRDPRVIEAYLGQEAP</sequence>
<evidence type="ECO:0000313" key="6">
    <source>
        <dbReference type="Proteomes" id="UP000321638"/>
    </source>
</evidence>
<dbReference type="RefSeq" id="WP_147852049.1">
    <property type="nucleotide sequence ID" value="NZ_VDUZ01000069.1"/>
</dbReference>
<dbReference type="GO" id="GO:0005524">
    <property type="term" value="F:ATP binding"/>
    <property type="evidence" value="ECO:0007669"/>
    <property type="project" value="UniProtKB-KW"/>
</dbReference>
<dbReference type="GO" id="GO:1903806">
    <property type="term" value="P:L-isoleucine import across plasma membrane"/>
    <property type="evidence" value="ECO:0007669"/>
    <property type="project" value="TreeGrafter"/>
</dbReference>
<organism evidence="5 6">
    <name type="scientific">Vineibacter terrae</name>
    <dbReference type="NCBI Taxonomy" id="2586908"/>
    <lineage>
        <taxon>Bacteria</taxon>
        <taxon>Pseudomonadati</taxon>
        <taxon>Pseudomonadota</taxon>
        <taxon>Alphaproteobacteria</taxon>
        <taxon>Hyphomicrobiales</taxon>
        <taxon>Vineibacter</taxon>
    </lineage>
</organism>
<dbReference type="GO" id="GO:0005886">
    <property type="term" value="C:plasma membrane"/>
    <property type="evidence" value="ECO:0007669"/>
    <property type="project" value="TreeGrafter"/>
</dbReference>
<dbReference type="InterPro" id="IPR051120">
    <property type="entry name" value="ABC_AA/LPS_Transport"/>
</dbReference>
<dbReference type="InterPro" id="IPR032823">
    <property type="entry name" value="BCA_ABC_TP_C"/>
</dbReference>
<evidence type="ECO:0000313" key="5">
    <source>
        <dbReference type="EMBL" id="TXL69918.1"/>
    </source>
</evidence>
<evidence type="ECO:0000256" key="1">
    <source>
        <dbReference type="ARBA" id="ARBA00022448"/>
    </source>
</evidence>
<keyword evidence="2" id="KW-0547">Nucleotide-binding</keyword>
<dbReference type="Pfam" id="PF00005">
    <property type="entry name" value="ABC_tran"/>
    <property type="match status" value="1"/>
</dbReference>
<dbReference type="GO" id="GO:1903805">
    <property type="term" value="P:L-valine import across plasma membrane"/>
    <property type="evidence" value="ECO:0007669"/>
    <property type="project" value="TreeGrafter"/>
</dbReference>
<feature type="domain" description="ABC transporter" evidence="4">
    <location>
        <begin position="6"/>
        <end position="237"/>
    </location>
</feature>
<dbReference type="PROSITE" id="PS50893">
    <property type="entry name" value="ABC_TRANSPORTER_2"/>
    <property type="match status" value="1"/>
</dbReference>
<dbReference type="GO" id="GO:0015188">
    <property type="term" value="F:L-isoleucine transmembrane transporter activity"/>
    <property type="evidence" value="ECO:0007669"/>
    <property type="project" value="TreeGrafter"/>
</dbReference>
<dbReference type="GO" id="GO:0016887">
    <property type="term" value="F:ATP hydrolysis activity"/>
    <property type="evidence" value="ECO:0007669"/>
    <property type="project" value="InterPro"/>
</dbReference>
<reference evidence="5 6" key="1">
    <citation type="submission" date="2019-06" db="EMBL/GenBank/DDBJ databases">
        <title>New taxonomy in bacterial strain CC-CFT640, isolated from vineyard.</title>
        <authorList>
            <person name="Lin S.-Y."/>
            <person name="Tsai C.-F."/>
            <person name="Young C.-C."/>
        </authorList>
    </citation>
    <scope>NUCLEOTIDE SEQUENCE [LARGE SCALE GENOMIC DNA]</scope>
    <source>
        <strain evidence="5 6">CC-CFT640</strain>
    </source>
</reference>
<dbReference type="GO" id="GO:0042941">
    <property type="term" value="P:D-alanine transmembrane transport"/>
    <property type="evidence" value="ECO:0007669"/>
    <property type="project" value="TreeGrafter"/>
</dbReference>
<dbReference type="Proteomes" id="UP000321638">
    <property type="component" value="Unassembled WGS sequence"/>
</dbReference>
<proteinExistence type="predicted"/>
<keyword evidence="3 5" id="KW-0067">ATP-binding</keyword>
<accession>A0A5C8P9A2</accession>
<name>A0A5C8P9A2_9HYPH</name>
<evidence type="ECO:0000256" key="3">
    <source>
        <dbReference type="ARBA" id="ARBA00022840"/>
    </source>
</evidence>
<keyword evidence="1" id="KW-0813">Transport</keyword>